<accession>A0AAJ2H409</accession>
<proteinExistence type="predicted"/>
<sequence length="97" mass="10713">DGMSLNDAIAMAKEIDQNSKAAGFYQEALDFVARPGFANAQFEVSSEEGLDVVDEFYQSDLDRMPDDVVNQESRPANLVAPDLSMQQALRQTVQKVN</sequence>
<dbReference type="EMBL" id="JAVLSF010000894">
    <property type="protein sequence ID" value="MDR9778509.1"/>
    <property type="molecule type" value="Genomic_DNA"/>
</dbReference>
<comment type="caution">
    <text evidence="1">The sequence shown here is derived from an EMBL/GenBank/DDBJ whole genome shotgun (WGS) entry which is preliminary data.</text>
</comment>
<protein>
    <submittedName>
        <fullName evidence="1">Uncharacterized protein</fullName>
    </submittedName>
</protein>
<feature type="non-terminal residue" evidence="1">
    <location>
        <position position="1"/>
    </location>
</feature>
<organism evidence="1 2">
    <name type="scientific">Rhizobium hidalgonense</name>
    <dbReference type="NCBI Taxonomy" id="1538159"/>
    <lineage>
        <taxon>Bacteria</taxon>
        <taxon>Pseudomonadati</taxon>
        <taxon>Pseudomonadota</taxon>
        <taxon>Alphaproteobacteria</taxon>
        <taxon>Hyphomicrobiales</taxon>
        <taxon>Rhizobiaceae</taxon>
        <taxon>Rhizobium/Agrobacterium group</taxon>
        <taxon>Rhizobium</taxon>
    </lineage>
</organism>
<dbReference type="Proteomes" id="UP001268610">
    <property type="component" value="Unassembled WGS sequence"/>
</dbReference>
<name>A0AAJ2H409_9HYPH</name>
<dbReference type="AlphaFoldDB" id="A0AAJ2H409"/>
<evidence type="ECO:0000313" key="2">
    <source>
        <dbReference type="Proteomes" id="UP001268610"/>
    </source>
</evidence>
<gene>
    <name evidence="1" type="ORF">RJJ65_38870</name>
</gene>
<reference evidence="1" key="1">
    <citation type="submission" date="2023-04" db="EMBL/GenBank/DDBJ databases">
        <title>Genomic characterization of faba bean (Vicia faba) microsymbionts in Mexican soils.</title>
        <authorList>
            <person name="Rivera Orduna F.N."/>
            <person name="Guevara-Luna J."/>
            <person name="Yan J."/>
            <person name="Arroyo-Herrera I."/>
            <person name="Li Y."/>
            <person name="Vasquez-Murrieta M.S."/>
            <person name="Wang E.T."/>
        </authorList>
    </citation>
    <scope>NUCLEOTIDE SEQUENCE</scope>
    <source>
        <strain evidence="1">CH26</strain>
    </source>
</reference>
<evidence type="ECO:0000313" key="1">
    <source>
        <dbReference type="EMBL" id="MDR9778509.1"/>
    </source>
</evidence>